<dbReference type="GO" id="GO:0003676">
    <property type="term" value="F:nucleic acid binding"/>
    <property type="evidence" value="ECO:0007669"/>
    <property type="project" value="InterPro"/>
</dbReference>
<keyword evidence="6" id="KW-1185">Reference proteome</keyword>
<dbReference type="Proteomes" id="UP001295684">
    <property type="component" value="Unassembled WGS sequence"/>
</dbReference>
<reference evidence="5" key="1">
    <citation type="submission" date="2023-07" db="EMBL/GenBank/DDBJ databases">
        <authorList>
            <consortium name="AG Swart"/>
            <person name="Singh M."/>
            <person name="Singh A."/>
            <person name="Seah K."/>
            <person name="Emmerich C."/>
        </authorList>
    </citation>
    <scope>NUCLEOTIDE SEQUENCE</scope>
    <source>
        <strain evidence="5">DP1</strain>
    </source>
</reference>
<keyword evidence="2" id="KW-0539">Nucleus</keyword>
<evidence type="ECO:0000256" key="2">
    <source>
        <dbReference type="ARBA" id="ARBA00023242"/>
    </source>
</evidence>
<dbReference type="InterPro" id="IPR050656">
    <property type="entry name" value="PINX1"/>
</dbReference>
<dbReference type="Pfam" id="PF12656">
    <property type="entry name" value="G-patch_2"/>
    <property type="match status" value="1"/>
</dbReference>
<evidence type="ECO:0000256" key="1">
    <source>
        <dbReference type="ARBA" id="ARBA00004123"/>
    </source>
</evidence>
<dbReference type="InterPro" id="IPR026822">
    <property type="entry name" value="Spp2/MOS2_G-patch"/>
</dbReference>
<dbReference type="PANTHER" id="PTHR23149">
    <property type="entry name" value="G PATCH DOMAIN CONTAINING PROTEIN"/>
    <property type="match status" value="1"/>
</dbReference>
<name>A0AAD2D785_EUPCR</name>
<sequence>MSKKYFDRLMTGSGYSGKKVKSKFGEAMLKKMGWDESKGLGKNQNGETECFQIKRREEGAGLGTEEQKEKGKFKWNDEFWIKMYDNVAKKITEQHESDPTDSSDDEITIVKHKKIRVSQSMKIDDKMLFKAKSSKDESKKKRKLKRRNKIRSFKVDF</sequence>
<comment type="caution">
    <text evidence="5">The sequence shown here is derived from an EMBL/GenBank/DDBJ whole genome shotgun (WGS) entry which is preliminary data.</text>
</comment>
<evidence type="ECO:0000313" key="5">
    <source>
        <dbReference type="EMBL" id="CAI2382073.1"/>
    </source>
</evidence>
<dbReference type="GO" id="GO:0005634">
    <property type="term" value="C:nucleus"/>
    <property type="evidence" value="ECO:0007669"/>
    <property type="project" value="UniProtKB-SubCell"/>
</dbReference>
<evidence type="ECO:0000313" key="6">
    <source>
        <dbReference type="Proteomes" id="UP001295684"/>
    </source>
</evidence>
<protein>
    <recommendedName>
        <fullName evidence="4">G-patch domain-containing protein</fullName>
    </recommendedName>
</protein>
<organism evidence="5 6">
    <name type="scientific">Euplotes crassus</name>
    <dbReference type="NCBI Taxonomy" id="5936"/>
    <lineage>
        <taxon>Eukaryota</taxon>
        <taxon>Sar</taxon>
        <taxon>Alveolata</taxon>
        <taxon>Ciliophora</taxon>
        <taxon>Intramacronucleata</taxon>
        <taxon>Spirotrichea</taxon>
        <taxon>Hypotrichia</taxon>
        <taxon>Euplotida</taxon>
        <taxon>Euplotidae</taxon>
        <taxon>Moneuplotes</taxon>
    </lineage>
</organism>
<evidence type="ECO:0000259" key="4">
    <source>
        <dbReference type="PROSITE" id="PS50174"/>
    </source>
</evidence>
<dbReference type="InterPro" id="IPR000467">
    <property type="entry name" value="G_patch_dom"/>
</dbReference>
<dbReference type="PROSITE" id="PS50174">
    <property type="entry name" value="G_PATCH"/>
    <property type="match status" value="1"/>
</dbReference>
<accession>A0AAD2D785</accession>
<dbReference type="SMART" id="SM00443">
    <property type="entry name" value="G_patch"/>
    <property type="match status" value="1"/>
</dbReference>
<evidence type="ECO:0000256" key="3">
    <source>
        <dbReference type="SAM" id="MobiDB-lite"/>
    </source>
</evidence>
<feature type="domain" description="G-patch" evidence="4">
    <location>
        <begin position="21"/>
        <end position="67"/>
    </location>
</feature>
<feature type="compositionally biased region" description="Basic and acidic residues" evidence="3">
    <location>
        <begin position="52"/>
        <end position="67"/>
    </location>
</feature>
<dbReference type="AlphaFoldDB" id="A0AAD2D785"/>
<gene>
    <name evidence="5" type="ORF">ECRASSUSDP1_LOCUS23540</name>
</gene>
<proteinExistence type="predicted"/>
<feature type="region of interest" description="Disordered" evidence="3">
    <location>
        <begin position="35"/>
        <end position="67"/>
    </location>
</feature>
<comment type="subcellular location">
    <subcellularLocation>
        <location evidence="1">Nucleus</location>
    </subcellularLocation>
</comment>
<dbReference type="EMBL" id="CAMPGE010024217">
    <property type="protein sequence ID" value="CAI2382073.1"/>
    <property type="molecule type" value="Genomic_DNA"/>
</dbReference>